<dbReference type="EMBL" id="CAJOBA010043036">
    <property type="protein sequence ID" value="CAF4143580.1"/>
    <property type="molecule type" value="Genomic_DNA"/>
</dbReference>
<accession>A0A8S2R7H2</accession>
<dbReference type="InterPro" id="IPR036397">
    <property type="entry name" value="RNaseH_sf"/>
</dbReference>
<feature type="non-terminal residue" evidence="2">
    <location>
        <position position="1"/>
    </location>
</feature>
<dbReference type="GO" id="GO:0003676">
    <property type="term" value="F:nucleic acid binding"/>
    <property type="evidence" value="ECO:0007669"/>
    <property type="project" value="InterPro"/>
</dbReference>
<dbReference type="PANTHER" id="PTHR46068:SF1">
    <property type="entry name" value="TRANSPOSASE IS30-LIKE HTH DOMAIN-CONTAINING PROTEIN"/>
    <property type="match status" value="1"/>
</dbReference>
<evidence type="ECO:0000313" key="3">
    <source>
        <dbReference type="Proteomes" id="UP000682733"/>
    </source>
</evidence>
<dbReference type="Proteomes" id="UP000682733">
    <property type="component" value="Unassembled WGS sequence"/>
</dbReference>
<dbReference type="Proteomes" id="UP000677228">
    <property type="component" value="Unassembled WGS sequence"/>
</dbReference>
<reference evidence="2" key="1">
    <citation type="submission" date="2021-02" db="EMBL/GenBank/DDBJ databases">
        <authorList>
            <person name="Nowell W R."/>
        </authorList>
    </citation>
    <scope>NUCLEOTIDE SEQUENCE</scope>
</reference>
<dbReference type="AlphaFoldDB" id="A0A8S2R7H2"/>
<evidence type="ECO:0000313" key="1">
    <source>
        <dbReference type="EMBL" id="CAF1332226.1"/>
    </source>
</evidence>
<name>A0A8S2R7H2_9BILA</name>
<dbReference type="PANTHER" id="PTHR46068">
    <property type="entry name" value="PROTEIN CBG27172"/>
    <property type="match status" value="1"/>
</dbReference>
<comment type="caution">
    <text evidence="2">The sequence shown here is derived from an EMBL/GenBank/DDBJ whole genome shotgun (WGS) entry which is preliminary data.</text>
</comment>
<proteinExistence type="predicted"/>
<gene>
    <name evidence="1" type="ORF">OVA965_LOCUS29942</name>
    <name evidence="2" type="ORF">TMI583_LOCUS30733</name>
</gene>
<organism evidence="2 3">
    <name type="scientific">Didymodactylos carnosus</name>
    <dbReference type="NCBI Taxonomy" id="1234261"/>
    <lineage>
        <taxon>Eukaryota</taxon>
        <taxon>Metazoa</taxon>
        <taxon>Spiralia</taxon>
        <taxon>Gnathifera</taxon>
        <taxon>Rotifera</taxon>
        <taxon>Eurotatoria</taxon>
        <taxon>Bdelloidea</taxon>
        <taxon>Philodinida</taxon>
        <taxon>Philodinidae</taxon>
        <taxon>Didymodactylos</taxon>
    </lineage>
</organism>
<dbReference type="EMBL" id="CAJNOK010021413">
    <property type="protein sequence ID" value="CAF1332226.1"/>
    <property type="molecule type" value="Genomic_DNA"/>
</dbReference>
<evidence type="ECO:0000313" key="2">
    <source>
        <dbReference type="EMBL" id="CAF4143580.1"/>
    </source>
</evidence>
<dbReference type="Gene3D" id="3.30.420.10">
    <property type="entry name" value="Ribonuclease H-like superfamily/Ribonuclease H"/>
    <property type="match status" value="1"/>
</dbReference>
<sequence>NGRRRRRILNPLDFCIWGTLESVVNAKPHRSIESLKRKLIQEWDRLDMDSVRAAIDSWRRRLALVVKHKGGRFE</sequence>
<protein>
    <submittedName>
        <fullName evidence="2">Uncharacterized protein</fullName>
    </submittedName>
</protein>